<reference evidence="2 3" key="1">
    <citation type="submission" date="2019-06" db="EMBL/GenBank/DDBJ databases">
        <title>Pseudomonas bimorpha sp. nov. isolated from bovine raw milk and skim milk concentrate.</title>
        <authorList>
            <person name="Hofmann K."/>
            <person name="Huptas C."/>
            <person name="Doll E."/>
            <person name="Scherer S."/>
            <person name="Wenning M."/>
        </authorList>
    </citation>
    <scope>NUCLEOTIDE SEQUENCE [LARGE SCALE GENOMIC DNA]</scope>
    <source>
        <strain evidence="2 3">DSM 17515</strain>
    </source>
</reference>
<dbReference type="EMBL" id="VFES01000013">
    <property type="protein sequence ID" value="TWR63942.1"/>
    <property type="molecule type" value="Genomic_DNA"/>
</dbReference>
<evidence type="ECO:0000313" key="2">
    <source>
        <dbReference type="EMBL" id="TWR63942.1"/>
    </source>
</evidence>
<accession>A0A5C5PDV8</accession>
<dbReference type="InterPro" id="IPR011093">
    <property type="entry name" value="TraI_2_C"/>
</dbReference>
<dbReference type="RefSeq" id="WP_143513875.1">
    <property type="nucleotide sequence ID" value="NZ_FNKM01000002.1"/>
</dbReference>
<feature type="domain" description="Putative conjugal transfer nickase/helicase TraI C-terminal" evidence="1">
    <location>
        <begin position="12"/>
        <end position="50"/>
    </location>
</feature>
<dbReference type="AlphaFoldDB" id="A0A5C5PDV8"/>
<name>A0A5C5PDV8_9PSED</name>
<protein>
    <recommendedName>
        <fullName evidence="1">Putative conjugal transfer nickase/helicase TraI C-terminal domain-containing protein</fullName>
    </recommendedName>
</protein>
<comment type="caution">
    <text evidence="2">The sequence shown here is derived from an EMBL/GenBank/DDBJ whole genome shotgun (WGS) entry which is preliminary data.</text>
</comment>
<evidence type="ECO:0000259" key="1">
    <source>
        <dbReference type="Pfam" id="PF07515"/>
    </source>
</evidence>
<proteinExistence type="predicted"/>
<organism evidence="2 3">
    <name type="scientific">Pseudomonas grimontii</name>
    <dbReference type="NCBI Taxonomy" id="129847"/>
    <lineage>
        <taxon>Bacteria</taxon>
        <taxon>Pseudomonadati</taxon>
        <taxon>Pseudomonadota</taxon>
        <taxon>Gammaproteobacteria</taxon>
        <taxon>Pseudomonadales</taxon>
        <taxon>Pseudomonadaceae</taxon>
        <taxon>Pseudomonas</taxon>
    </lineage>
</organism>
<gene>
    <name evidence="2" type="ORF">FIV39_19970</name>
</gene>
<dbReference type="Pfam" id="PF07515">
    <property type="entry name" value="TraI_2_C"/>
    <property type="match status" value="1"/>
</dbReference>
<evidence type="ECO:0000313" key="3">
    <source>
        <dbReference type="Proteomes" id="UP000317267"/>
    </source>
</evidence>
<dbReference type="Proteomes" id="UP000317267">
    <property type="component" value="Unassembled WGS sequence"/>
</dbReference>
<sequence length="50" mass="5905">MLRSFLVSHRVQTKRLRNGAGVQTQFKKLKVHRKHGDDINIWTFQVEGSR</sequence>